<dbReference type="Gene3D" id="3.90.226.10">
    <property type="entry name" value="2-enoyl-CoA Hydratase, Chain A, domain 1"/>
    <property type="match status" value="1"/>
</dbReference>
<dbReference type="Pfam" id="PF01039">
    <property type="entry name" value="Carboxyl_trans"/>
    <property type="match status" value="1"/>
</dbReference>
<evidence type="ECO:0000256" key="2">
    <source>
        <dbReference type="ARBA" id="ARBA00022741"/>
    </source>
</evidence>
<dbReference type="PANTHER" id="PTHR22855">
    <property type="entry name" value="ACETYL, PROPIONYL, PYRUVATE, AND GLUTACONYL CARBOXYLASE-RELATED"/>
    <property type="match status" value="1"/>
</dbReference>
<evidence type="ECO:0000256" key="3">
    <source>
        <dbReference type="ARBA" id="ARBA00022840"/>
    </source>
</evidence>
<dbReference type="GO" id="GO:0005524">
    <property type="term" value="F:ATP binding"/>
    <property type="evidence" value="ECO:0007669"/>
    <property type="project" value="UniProtKB-KW"/>
</dbReference>
<dbReference type="InterPro" id="IPR045190">
    <property type="entry name" value="MCCB/AccD1-like"/>
</dbReference>
<keyword evidence="5" id="KW-0436">Ligase</keyword>
<protein>
    <submittedName>
        <fullName evidence="5">Ligase</fullName>
    </submittedName>
</protein>
<gene>
    <name evidence="5" type="ORF">LIER_20834</name>
</gene>
<evidence type="ECO:0000313" key="6">
    <source>
        <dbReference type="Proteomes" id="UP001454036"/>
    </source>
</evidence>
<dbReference type="InterPro" id="IPR034733">
    <property type="entry name" value="AcCoA_carboxyl_beta"/>
</dbReference>
<dbReference type="GO" id="GO:1905202">
    <property type="term" value="C:methylcrotonoyl-CoA carboxylase complex"/>
    <property type="evidence" value="ECO:0007669"/>
    <property type="project" value="TreeGrafter"/>
</dbReference>
<keyword evidence="6" id="KW-1185">Reference proteome</keyword>
<dbReference type="Proteomes" id="UP001454036">
    <property type="component" value="Unassembled WGS sequence"/>
</dbReference>
<comment type="similarity">
    <text evidence="1">Belongs to the AccD/PCCB family.</text>
</comment>
<dbReference type="EMBL" id="BAABME010005372">
    <property type="protein sequence ID" value="GAA0165428.1"/>
    <property type="molecule type" value="Genomic_DNA"/>
</dbReference>
<dbReference type="AlphaFoldDB" id="A0AAV3QP14"/>
<comment type="caution">
    <text evidence="5">The sequence shown here is derived from an EMBL/GenBank/DDBJ whole genome shotgun (WGS) entry which is preliminary data.</text>
</comment>
<feature type="domain" description="Acetyl-coenzyme A carboxylase carboxyl transferase subunit beta" evidence="4">
    <location>
        <begin position="55"/>
        <end position="150"/>
    </location>
</feature>
<dbReference type="GO" id="GO:0004485">
    <property type="term" value="F:methylcrotonoyl-CoA carboxylase activity"/>
    <property type="evidence" value="ECO:0007669"/>
    <property type="project" value="TreeGrafter"/>
</dbReference>
<evidence type="ECO:0000313" key="5">
    <source>
        <dbReference type="EMBL" id="GAA0165428.1"/>
    </source>
</evidence>
<sequence>MMKRLITRNRGLCSSAIIADTLDRSSDSFARNSDAMDALLSKLQSLTRKEAVERNKRRNKLMPRDRIYRLMDPAASFLELSQLAGHDLYEEPLLSGGIVTGIGPVHGRLCMFVANDPTVKGGTYYPITGFITKSILGLEFSRICSHEPFLIVKLSSLNDLEQNPFDFFDLCNLGGGRGGGGSWGGGRGRGRWWGEKGVI</sequence>
<evidence type="ECO:0000256" key="1">
    <source>
        <dbReference type="ARBA" id="ARBA00006102"/>
    </source>
</evidence>
<dbReference type="SUPFAM" id="SSF52096">
    <property type="entry name" value="ClpP/crotonase"/>
    <property type="match status" value="1"/>
</dbReference>
<dbReference type="PANTHER" id="PTHR22855:SF13">
    <property type="entry name" value="METHYLCROTONOYL-COA CARBOXYLASE BETA CHAIN, MITOCHONDRIAL"/>
    <property type="match status" value="1"/>
</dbReference>
<dbReference type="InterPro" id="IPR029045">
    <property type="entry name" value="ClpP/crotonase-like_dom_sf"/>
</dbReference>
<proteinExistence type="inferred from homology"/>
<evidence type="ECO:0000259" key="4">
    <source>
        <dbReference type="Pfam" id="PF01039"/>
    </source>
</evidence>
<name>A0AAV3QP14_LITER</name>
<accession>A0AAV3QP14</accession>
<organism evidence="5 6">
    <name type="scientific">Lithospermum erythrorhizon</name>
    <name type="common">Purple gromwell</name>
    <name type="synonym">Lithospermum officinale var. erythrorhizon</name>
    <dbReference type="NCBI Taxonomy" id="34254"/>
    <lineage>
        <taxon>Eukaryota</taxon>
        <taxon>Viridiplantae</taxon>
        <taxon>Streptophyta</taxon>
        <taxon>Embryophyta</taxon>
        <taxon>Tracheophyta</taxon>
        <taxon>Spermatophyta</taxon>
        <taxon>Magnoliopsida</taxon>
        <taxon>eudicotyledons</taxon>
        <taxon>Gunneridae</taxon>
        <taxon>Pentapetalae</taxon>
        <taxon>asterids</taxon>
        <taxon>lamiids</taxon>
        <taxon>Boraginales</taxon>
        <taxon>Boraginaceae</taxon>
        <taxon>Boraginoideae</taxon>
        <taxon>Lithospermeae</taxon>
        <taxon>Lithospermum</taxon>
    </lineage>
</organism>
<keyword evidence="3" id="KW-0067">ATP-binding</keyword>
<dbReference type="GO" id="GO:0006552">
    <property type="term" value="P:L-leucine catabolic process"/>
    <property type="evidence" value="ECO:0007669"/>
    <property type="project" value="TreeGrafter"/>
</dbReference>
<keyword evidence="2" id="KW-0547">Nucleotide-binding</keyword>
<reference evidence="5 6" key="1">
    <citation type="submission" date="2024-01" db="EMBL/GenBank/DDBJ databases">
        <title>The complete chloroplast genome sequence of Lithospermum erythrorhizon: insights into the phylogenetic relationship among Boraginaceae species and the maternal lineages of purple gromwells.</title>
        <authorList>
            <person name="Okada T."/>
            <person name="Watanabe K."/>
        </authorList>
    </citation>
    <scope>NUCLEOTIDE SEQUENCE [LARGE SCALE GENOMIC DNA]</scope>
</reference>
<dbReference type="GO" id="GO:0005739">
    <property type="term" value="C:mitochondrion"/>
    <property type="evidence" value="ECO:0007669"/>
    <property type="project" value="TreeGrafter"/>
</dbReference>